<dbReference type="InterPro" id="IPR043425">
    <property type="entry name" value="NusG-like"/>
</dbReference>
<dbReference type="InterPro" id="IPR008991">
    <property type="entry name" value="Translation_prot_SH3-like_sf"/>
</dbReference>
<dbReference type="Gene3D" id="3.30.70.940">
    <property type="entry name" value="NusG, N-terminal domain"/>
    <property type="match status" value="1"/>
</dbReference>
<organism evidence="5 6">
    <name type="scientific">Faecalicatena fissicatena</name>
    <dbReference type="NCBI Taxonomy" id="290055"/>
    <lineage>
        <taxon>Bacteria</taxon>
        <taxon>Bacillati</taxon>
        <taxon>Bacillota</taxon>
        <taxon>Clostridia</taxon>
        <taxon>Lachnospirales</taxon>
        <taxon>Lachnospiraceae</taxon>
        <taxon>Faecalicatena</taxon>
    </lineage>
</organism>
<dbReference type="RefSeq" id="WP_205155818.1">
    <property type="nucleotide sequence ID" value="NZ_JACLYY010000005.1"/>
</dbReference>
<dbReference type="PANTHER" id="PTHR30265:SF4">
    <property type="entry name" value="KOW MOTIF FAMILY PROTEIN, EXPRESSED"/>
    <property type="match status" value="1"/>
</dbReference>
<protein>
    <submittedName>
        <fullName evidence="5">Antiterminator LoaP</fullName>
    </submittedName>
</protein>
<dbReference type="PANTHER" id="PTHR30265">
    <property type="entry name" value="RHO-INTERACTING TRANSCRIPTION TERMINATION FACTOR NUSG"/>
    <property type="match status" value="1"/>
</dbReference>
<keyword evidence="3" id="KW-0804">Transcription</keyword>
<keyword evidence="2" id="KW-0805">Transcription regulation</keyword>
<dbReference type="Pfam" id="PF02357">
    <property type="entry name" value="NusG"/>
    <property type="match status" value="1"/>
</dbReference>
<dbReference type="Proteomes" id="UP000716906">
    <property type="component" value="Unassembled WGS sequence"/>
</dbReference>
<reference evidence="5 6" key="1">
    <citation type="journal article" date="2021" name="Sci. Rep.">
        <title>The distribution of antibiotic resistance genes in chicken gut microbiota commensals.</title>
        <authorList>
            <person name="Juricova H."/>
            <person name="Matiasovicova J."/>
            <person name="Kubasova T."/>
            <person name="Cejkova D."/>
            <person name="Rychlik I."/>
        </authorList>
    </citation>
    <scope>NUCLEOTIDE SEQUENCE [LARGE SCALE GENOMIC DNA]</scope>
    <source>
        <strain evidence="5 6">An773</strain>
    </source>
</reference>
<evidence type="ECO:0000313" key="6">
    <source>
        <dbReference type="Proteomes" id="UP000716906"/>
    </source>
</evidence>
<dbReference type="InterPro" id="IPR014722">
    <property type="entry name" value="Rib_uL2_dom2"/>
</dbReference>
<gene>
    <name evidence="5" type="primary">loaP</name>
    <name evidence="5" type="ORF">H7U36_06245</name>
</gene>
<evidence type="ECO:0000256" key="3">
    <source>
        <dbReference type="ARBA" id="ARBA00023163"/>
    </source>
</evidence>
<evidence type="ECO:0000259" key="4">
    <source>
        <dbReference type="Pfam" id="PF02357"/>
    </source>
</evidence>
<sequence>MWYVMQVRTGTEESIRIQCQSNIPAGVLERCFIPYYEERKHIRGTWITQKKVLFPGYVFVVTDKLDQLYESLRTVIGLTKLIGTGRDIVPLTDQEKRFLLEFGGEEQMVAMSEGIIENSKVHVYSGPLKGKEGYIRRIDRHKRKAWLEIEMFGRLQKVQVGLEIVAKT</sequence>
<dbReference type="NCBIfam" id="NF033641">
    <property type="entry name" value="antiterm_LoaP"/>
    <property type="match status" value="1"/>
</dbReference>
<name>A0ABS2E7U6_9FIRM</name>
<feature type="domain" description="NusG-like N-terminal" evidence="4">
    <location>
        <begin position="2"/>
        <end position="95"/>
    </location>
</feature>
<proteinExistence type="predicted"/>
<dbReference type="Gene3D" id="2.30.30.30">
    <property type="match status" value="1"/>
</dbReference>
<evidence type="ECO:0000313" key="5">
    <source>
        <dbReference type="EMBL" id="MBM6737710.1"/>
    </source>
</evidence>
<dbReference type="InterPro" id="IPR036735">
    <property type="entry name" value="NGN_dom_sf"/>
</dbReference>
<dbReference type="SUPFAM" id="SSF82679">
    <property type="entry name" value="N-utilization substance G protein NusG, N-terminal domain"/>
    <property type="match status" value="1"/>
</dbReference>
<dbReference type="EMBL" id="JACLYY010000005">
    <property type="protein sequence ID" value="MBM6737710.1"/>
    <property type="molecule type" value="Genomic_DNA"/>
</dbReference>
<keyword evidence="6" id="KW-1185">Reference proteome</keyword>
<evidence type="ECO:0000256" key="1">
    <source>
        <dbReference type="ARBA" id="ARBA00022814"/>
    </source>
</evidence>
<evidence type="ECO:0000256" key="2">
    <source>
        <dbReference type="ARBA" id="ARBA00023015"/>
    </source>
</evidence>
<dbReference type="InterPro" id="IPR047663">
    <property type="entry name" value="Transcription_antiterm_LoaP"/>
</dbReference>
<accession>A0ABS2E7U6</accession>
<keyword evidence="1" id="KW-0889">Transcription antitermination</keyword>
<dbReference type="InterPro" id="IPR006645">
    <property type="entry name" value="NGN-like_dom"/>
</dbReference>
<dbReference type="SUPFAM" id="SSF50104">
    <property type="entry name" value="Translation proteins SH3-like domain"/>
    <property type="match status" value="1"/>
</dbReference>
<dbReference type="CDD" id="cd06091">
    <property type="entry name" value="KOW_NusG"/>
    <property type="match status" value="1"/>
</dbReference>
<comment type="caution">
    <text evidence="5">The sequence shown here is derived from an EMBL/GenBank/DDBJ whole genome shotgun (WGS) entry which is preliminary data.</text>
</comment>